<protein>
    <recommendedName>
        <fullName evidence="2">FBD domain-containing protein</fullName>
    </recommendedName>
</protein>
<dbReference type="Proteomes" id="UP000712600">
    <property type="component" value="Unassembled WGS sequence"/>
</dbReference>
<dbReference type="PANTHER" id="PTHR31900:SF34">
    <property type="entry name" value="EMB|CAB62440.1-RELATED"/>
    <property type="match status" value="1"/>
</dbReference>
<name>A0A8S9PUZ2_BRACR</name>
<organism evidence="3 4">
    <name type="scientific">Brassica cretica</name>
    <name type="common">Mustard</name>
    <dbReference type="NCBI Taxonomy" id="69181"/>
    <lineage>
        <taxon>Eukaryota</taxon>
        <taxon>Viridiplantae</taxon>
        <taxon>Streptophyta</taxon>
        <taxon>Embryophyta</taxon>
        <taxon>Tracheophyta</taxon>
        <taxon>Spermatophyta</taxon>
        <taxon>Magnoliopsida</taxon>
        <taxon>eudicotyledons</taxon>
        <taxon>Gunneridae</taxon>
        <taxon>Pentapetalae</taxon>
        <taxon>rosids</taxon>
        <taxon>malvids</taxon>
        <taxon>Brassicales</taxon>
        <taxon>Brassicaceae</taxon>
        <taxon>Brassiceae</taxon>
        <taxon>Brassica</taxon>
    </lineage>
</organism>
<dbReference type="Pfam" id="PF08387">
    <property type="entry name" value="FBD"/>
    <property type="match status" value="1"/>
</dbReference>
<dbReference type="Pfam" id="PF07723">
    <property type="entry name" value="LRR_2"/>
    <property type="match status" value="1"/>
</dbReference>
<dbReference type="InterPro" id="IPR006566">
    <property type="entry name" value="FBD"/>
</dbReference>
<dbReference type="AlphaFoldDB" id="A0A8S9PUZ2"/>
<gene>
    <name evidence="3" type="ORF">F2Q69_00021115</name>
</gene>
<evidence type="ECO:0000313" key="4">
    <source>
        <dbReference type="Proteomes" id="UP000712600"/>
    </source>
</evidence>
<dbReference type="PANTHER" id="PTHR31900">
    <property type="entry name" value="F-BOX/RNI SUPERFAMILY PROTEIN-RELATED"/>
    <property type="match status" value="1"/>
</dbReference>
<feature type="compositionally biased region" description="Basic and acidic residues" evidence="1">
    <location>
        <begin position="1"/>
        <end position="13"/>
    </location>
</feature>
<dbReference type="SMART" id="SM00579">
    <property type="entry name" value="FBD"/>
    <property type="match status" value="1"/>
</dbReference>
<dbReference type="EMBL" id="QGKX02001290">
    <property type="protein sequence ID" value="KAF3535475.1"/>
    <property type="molecule type" value="Genomic_DNA"/>
</dbReference>
<evidence type="ECO:0000256" key="1">
    <source>
        <dbReference type="SAM" id="MobiDB-lite"/>
    </source>
</evidence>
<dbReference type="InterPro" id="IPR013101">
    <property type="entry name" value="LRR_PRU1-like"/>
</dbReference>
<reference evidence="3" key="1">
    <citation type="submission" date="2019-12" db="EMBL/GenBank/DDBJ databases">
        <title>Genome sequencing and annotation of Brassica cretica.</title>
        <authorList>
            <person name="Studholme D.J."/>
            <person name="Sarris P."/>
        </authorList>
    </citation>
    <scope>NUCLEOTIDE SEQUENCE</scope>
    <source>
        <strain evidence="3">PFS-109/04</strain>
        <tissue evidence="3">Leaf</tissue>
    </source>
</reference>
<proteinExistence type="predicted"/>
<evidence type="ECO:0000259" key="2">
    <source>
        <dbReference type="SMART" id="SM00579"/>
    </source>
</evidence>
<sequence>MGLCHSVDRKEPGETSTTASTAEEDILGSGRWRPPRGYKGGGEIEGTQQALDRLISNGSSKVACLYTQQGKKGTNQDAMLVFEILVDVTFPATVPSLLNLSLLDVEYKDEDSLARLLSSSPVLVKLKVARLDEDNLTNFTVKVPSLKKLTYKTRFHEEEEAEKEEEEEGEEEYHIRSLVIDCPALTHLRIFDNRADYCSLTENMFCLDKVYIPYVPNPDEKFLTCLSSATRLYLDFSKSMVACSNAINFSRLIELYFTIEDPVDWLEPFICLLQNSPILKALTIFTIGCPPSSSSWNQPSTIPPCLLSQLETLRWLDYGGKEDDKQLMTYILANSNCLKTVDIKLIPTCNLEECQKELESMPRISPSSRLLYSLERPEVFRWTV</sequence>
<feature type="domain" description="FBD" evidence="2">
    <location>
        <begin position="304"/>
        <end position="373"/>
    </location>
</feature>
<comment type="caution">
    <text evidence="3">The sequence shown here is derived from an EMBL/GenBank/DDBJ whole genome shotgun (WGS) entry which is preliminary data.</text>
</comment>
<feature type="region of interest" description="Disordered" evidence="1">
    <location>
        <begin position="1"/>
        <end position="43"/>
    </location>
</feature>
<dbReference type="InterPro" id="IPR050232">
    <property type="entry name" value="FBL13/AtMIF1-like"/>
</dbReference>
<accession>A0A8S9PUZ2</accession>
<evidence type="ECO:0000313" key="3">
    <source>
        <dbReference type="EMBL" id="KAF3535475.1"/>
    </source>
</evidence>